<accession>A0A7V7PLU1</accession>
<feature type="domain" description="LHH" evidence="1">
    <location>
        <begin position="434"/>
        <end position="519"/>
    </location>
</feature>
<proteinExistence type="predicted"/>
<dbReference type="RefSeq" id="WP_150972250.1">
    <property type="nucleotide sequence ID" value="NZ_VZDO01000017.1"/>
</dbReference>
<dbReference type="Proteomes" id="UP000432089">
    <property type="component" value="Unassembled WGS sequence"/>
</dbReference>
<name>A0A7V7PLU1_9HYPH</name>
<evidence type="ECO:0000259" key="1">
    <source>
        <dbReference type="Pfam" id="PF14411"/>
    </source>
</evidence>
<reference evidence="2 3" key="1">
    <citation type="submission" date="2019-09" db="EMBL/GenBank/DDBJ databases">
        <title>YIM 132180 draft genome.</title>
        <authorList>
            <person name="Zhang K."/>
        </authorList>
    </citation>
    <scope>NUCLEOTIDE SEQUENCE [LARGE SCALE GENOMIC DNA]</scope>
    <source>
        <strain evidence="2 3">YIM 132180</strain>
    </source>
</reference>
<dbReference type="InterPro" id="IPR026834">
    <property type="entry name" value="LHH"/>
</dbReference>
<protein>
    <submittedName>
        <fullName evidence="2">DUF4150 domain-containing protein</fullName>
    </submittedName>
</protein>
<dbReference type="Pfam" id="PF13665">
    <property type="entry name" value="Tox-PAAR-like"/>
    <property type="match status" value="1"/>
</dbReference>
<organism evidence="2 3">
    <name type="scientific">Plantimonas leprariae</name>
    <dbReference type="NCBI Taxonomy" id="2615207"/>
    <lineage>
        <taxon>Bacteria</taxon>
        <taxon>Pseudomonadati</taxon>
        <taxon>Pseudomonadota</taxon>
        <taxon>Alphaproteobacteria</taxon>
        <taxon>Hyphomicrobiales</taxon>
        <taxon>Aurantimonadaceae</taxon>
        <taxon>Plantimonas</taxon>
    </lineage>
</organism>
<keyword evidence="3" id="KW-1185">Reference proteome</keyword>
<dbReference type="AlphaFoldDB" id="A0A7V7PLU1"/>
<dbReference type="Pfam" id="PF14411">
    <property type="entry name" value="LHH"/>
    <property type="match status" value="1"/>
</dbReference>
<gene>
    <name evidence="2" type="ORF">F6X38_18430</name>
</gene>
<sequence length="521" mass="54546">MSNSGSGAVNLSITRGTVIDVGKMSPDVRGAYDSALKQGDDLFDTDPDAARAAWARADEIGKPYIRRPPPTAASPPPPELVPDTKDAVAVCLSPDVCRSPSQPVPYQVWGKGDDDQNYSPDVRSNGLTIKRRDSRFTTTYGDEPGTGLGVKSNTVGNVVEPVTSSTIVRANGVPVQRHTDRCTLNNGNCPGEYVHVKSTETHEPPDGKDKQDKAWYQKAWDWTGDKLNRAGNAVGKWVDEHPRTMGAVQAVGGVAEGIGSAALVVGGTAADATVVGAPVGIAGQALGVAGLVNASDNVSTGLRQMWYGTPQQTVAVQATGAAASALGATPAQTQTAQSIVSGGQVVLGGVAGGAGALRQAGRATAVESGIAKEAGTASKARAAEETADEAVVSGNAGARSTPVSRWKRNSANGRRVYQRDDLIDPKKVDDRGRTNLERMQKGLAPLGPDGKPVNLHHLTQDEPGAIAEVGQTFHKDNHGILHMYPNGQAKVGYNSAPPPIDRQAFGNWARSYWKTRASDFK</sequence>
<evidence type="ECO:0000313" key="3">
    <source>
        <dbReference type="Proteomes" id="UP000432089"/>
    </source>
</evidence>
<dbReference type="EMBL" id="VZDO01000017">
    <property type="protein sequence ID" value="KAB0677369.1"/>
    <property type="molecule type" value="Genomic_DNA"/>
</dbReference>
<evidence type="ECO:0000313" key="2">
    <source>
        <dbReference type="EMBL" id="KAB0677369.1"/>
    </source>
</evidence>
<comment type="caution">
    <text evidence="2">The sequence shown here is derived from an EMBL/GenBank/DDBJ whole genome shotgun (WGS) entry which is preliminary data.</text>
</comment>